<name>A0A1B6CXB1_9HEMI</name>
<comment type="similarity">
    <text evidence="1 6">Belongs to the eukaryotic ribosomal protein eL6 family.</text>
</comment>
<evidence type="ECO:0000256" key="3">
    <source>
        <dbReference type="ARBA" id="ARBA00023274"/>
    </source>
</evidence>
<organism evidence="9">
    <name type="scientific">Clastoptera arizonana</name>
    <name type="common">Arizona spittle bug</name>
    <dbReference type="NCBI Taxonomy" id="38151"/>
    <lineage>
        <taxon>Eukaryota</taxon>
        <taxon>Metazoa</taxon>
        <taxon>Ecdysozoa</taxon>
        <taxon>Arthropoda</taxon>
        <taxon>Hexapoda</taxon>
        <taxon>Insecta</taxon>
        <taxon>Pterygota</taxon>
        <taxon>Neoptera</taxon>
        <taxon>Paraneoptera</taxon>
        <taxon>Hemiptera</taxon>
        <taxon>Auchenorrhyncha</taxon>
        <taxon>Cercopoidea</taxon>
        <taxon>Clastopteridae</taxon>
        <taxon>Clastoptera</taxon>
    </lineage>
</organism>
<dbReference type="SUPFAM" id="SSF50104">
    <property type="entry name" value="Translation proteins SH3-like domain"/>
    <property type="match status" value="1"/>
</dbReference>
<evidence type="ECO:0000256" key="1">
    <source>
        <dbReference type="ARBA" id="ARBA00010592"/>
    </source>
</evidence>
<accession>A0A1B6CXB1</accession>
<proteinExistence type="inferred from homology"/>
<dbReference type="CDD" id="cd13156">
    <property type="entry name" value="KOW_RPL6"/>
    <property type="match status" value="1"/>
</dbReference>
<comment type="subunit">
    <text evidence="5">Component of the large ribosomal subunit. May bind IPO9 with low affinity.</text>
</comment>
<keyword evidence="2 6" id="KW-0689">Ribosomal protein</keyword>
<dbReference type="PROSITE" id="PS01170">
    <property type="entry name" value="RIBOSOMAL_L6E"/>
    <property type="match status" value="1"/>
</dbReference>
<feature type="region of interest" description="Disordered" evidence="7">
    <location>
        <begin position="56"/>
        <end position="77"/>
    </location>
</feature>
<feature type="domain" description="Large ribosomal subunit protein uL6 N-terminal" evidence="8">
    <location>
        <begin position="20"/>
        <end position="73"/>
    </location>
</feature>
<dbReference type="GO" id="GO:0002181">
    <property type="term" value="P:cytoplasmic translation"/>
    <property type="evidence" value="ECO:0007669"/>
    <property type="project" value="TreeGrafter"/>
</dbReference>
<gene>
    <name evidence="9" type="ORF">g.7237</name>
</gene>
<dbReference type="GO" id="GO:0022625">
    <property type="term" value="C:cytosolic large ribosomal subunit"/>
    <property type="evidence" value="ECO:0007669"/>
    <property type="project" value="TreeGrafter"/>
</dbReference>
<dbReference type="GO" id="GO:0003723">
    <property type="term" value="F:RNA binding"/>
    <property type="evidence" value="ECO:0007669"/>
    <property type="project" value="TreeGrafter"/>
</dbReference>
<reference evidence="9" key="1">
    <citation type="submission" date="2015-12" db="EMBL/GenBank/DDBJ databases">
        <title>De novo transcriptome assembly of four potential Pierce s Disease insect vectors from Arizona vineyards.</title>
        <authorList>
            <person name="Tassone E.E."/>
        </authorList>
    </citation>
    <scope>NUCLEOTIDE SEQUENCE</scope>
</reference>
<keyword evidence="3 6" id="KW-0687">Ribonucleoprotein</keyword>
<dbReference type="InterPro" id="IPR049633">
    <property type="entry name" value="Ribosomal_eL6_CS"/>
</dbReference>
<dbReference type="EMBL" id="GEDC01019166">
    <property type="protein sequence ID" value="JAS18132.1"/>
    <property type="molecule type" value="Transcribed_RNA"/>
</dbReference>
<dbReference type="InterPro" id="IPR041997">
    <property type="entry name" value="Ribosomal_eL6_KOW"/>
</dbReference>
<dbReference type="PANTHER" id="PTHR10715:SF0">
    <property type="entry name" value="LARGE RIBOSOMAL SUBUNIT PROTEIN EL6"/>
    <property type="match status" value="1"/>
</dbReference>
<dbReference type="Pfam" id="PF03868">
    <property type="entry name" value="Ribosomal_L6e_N"/>
    <property type="match status" value="1"/>
</dbReference>
<dbReference type="GO" id="GO:0000027">
    <property type="term" value="P:ribosomal large subunit assembly"/>
    <property type="evidence" value="ECO:0007669"/>
    <property type="project" value="TreeGrafter"/>
</dbReference>
<dbReference type="Gene3D" id="2.30.30.30">
    <property type="match status" value="1"/>
</dbReference>
<dbReference type="GO" id="GO:0003735">
    <property type="term" value="F:structural constituent of ribosome"/>
    <property type="evidence" value="ECO:0007669"/>
    <property type="project" value="InterPro"/>
</dbReference>
<dbReference type="AlphaFoldDB" id="A0A1B6CXB1"/>
<evidence type="ECO:0000256" key="7">
    <source>
        <dbReference type="SAM" id="MobiDB-lite"/>
    </source>
</evidence>
<dbReference type="InterPro" id="IPR014722">
    <property type="entry name" value="Rib_uL2_dom2"/>
</dbReference>
<evidence type="ECO:0000256" key="2">
    <source>
        <dbReference type="ARBA" id="ARBA00022980"/>
    </source>
</evidence>
<feature type="compositionally biased region" description="Basic residues" evidence="7">
    <location>
        <begin position="56"/>
        <end position="69"/>
    </location>
</feature>
<dbReference type="InterPro" id="IPR005568">
    <property type="entry name" value="Ribosomal_uL6_N"/>
</dbReference>
<evidence type="ECO:0000256" key="5">
    <source>
        <dbReference type="ARBA" id="ARBA00046388"/>
    </source>
</evidence>
<feature type="region of interest" description="Disordered" evidence="7">
    <location>
        <begin position="1"/>
        <end position="27"/>
    </location>
</feature>
<evidence type="ECO:0000313" key="9">
    <source>
        <dbReference type="EMBL" id="JAS18132.1"/>
    </source>
</evidence>
<comment type="function">
    <text evidence="4">Component of the large ribosomal subunit. The ribosome is a large ribonucleoprotein complex responsible for the synthesis of proteins in the cell.</text>
</comment>
<evidence type="ECO:0000256" key="6">
    <source>
        <dbReference type="RuleBase" id="RU000662"/>
    </source>
</evidence>
<protein>
    <recommendedName>
        <fullName evidence="6">60S ribosomal protein L6</fullName>
    </recommendedName>
</protein>
<dbReference type="FunFam" id="2.30.30.30:FF:000014">
    <property type="entry name" value="60S ribosomal protein L6"/>
    <property type="match status" value="1"/>
</dbReference>
<dbReference type="PANTHER" id="PTHR10715">
    <property type="entry name" value="60S RIBOSOMAL PROTEIN L6"/>
    <property type="match status" value="1"/>
</dbReference>
<sequence>MVDTKVAKSPKTAGAPATGEKKKYGKPRNYDLGGGIYRFSRTRMYHKKALWKFVGKKNPKKEKPKKKTSIVKPIGGEKNGGTRVVKLTRKTASYPTADRIRKHAAKKCFKKHKRFLRKSLTPGTVCILLAGVHKGKRVVFLKQLSSGLLLITGPYTINGVPLRRISQNYVIATSTKVNLSSVKLPENVDDKYFERAKDKKRPKKEEGDIFVAKKEKYKASEQRKTDQKEADKQVMAAIKKEKNSKLLRKYLGSMFGLHSSQYPHRLKF</sequence>
<evidence type="ECO:0000259" key="8">
    <source>
        <dbReference type="Pfam" id="PF03868"/>
    </source>
</evidence>
<dbReference type="Pfam" id="PF01159">
    <property type="entry name" value="Ribosomal_L6e"/>
    <property type="match status" value="1"/>
</dbReference>
<dbReference type="InterPro" id="IPR000915">
    <property type="entry name" value="60S_ribosomal_eL6"/>
</dbReference>
<evidence type="ECO:0000256" key="4">
    <source>
        <dbReference type="ARBA" id="ARBA00034092"/>
    </source>
</evidence>
<dbReference type="InterPro" id="IPR008991">
    <property type="entry name" value="Translation_prot_SH3-like_sf"/>
</dbReference>